<dbReference type="PANTHER" id="PTHR37308:SF1">
    <property type="entry name" value="POLYPRENYL-PHOSPHATE TRANSPORTER"/>
    <property type="match status" value="1"/>
</dbReference>
<feature type="transmembrane region" description="Helical" evidence="1">
    <location>
        <begin position="197"/>
        <end position="218"/>
    </location>
</feature>
<feature type="transmembrane region" description="Helical" evidence="1">
    <location>
        <begin position="153"/>
        <end position="177"/>
    </location>
</feature>
<dbReference type="InterPro" id="IPR007163">
    <property type="entry name" value="VCA0040-like"/>
</dbReference>
<feature type="transmembrane region" description="Helical" evidence="1">
    <location>
        <begin position="121"/>
        <end position="141"/>
    </location>
</feature>
<protein>
    <submittedName>
        <fullName evidence="2">Putative membrane protein</fullName>
    </submittedName>
</protein>
<evidence type="ECO:0000256" key="1">
    <source>
        <dbReference type="SAM" id="Phobius"/>
    </source>
</evidence>
<evidence type="ECO:0000313" key="2">
    <source>
        <dbReference type="EMBL" id="PWJ42728.1"/>
    </source>
</evidence>
<organism evidence="2 3">
    <name type="scientific">Sediminitomix flava</name>
    <dbReference type="NCBI Taxonomy" id="379075"/>
    <lineage>
        <taxon>Bacteria</taxon>
        <taxon>Pseudomonadati</taxon>
        <taxon>Bacteroidota</taxon>
        <taxon>Cytophagia</taxon>
        <taxon>Cytophagales</taxon>
        <taxon>Flammeovirgaceae</taxon>
        <taxon>Sediminitomix</taxon>
    </lineage>
</organism>
<keyword evidence="1" id="KW-0472">Membrane</keyword>
<keyword evidence="1" id="KW-0812">Transmembrane</keyword>
<keyword evidence="3" id="KW-1185">Reference proteome</keyword>
<dbReference type="AlphaFoldDB" id="A0A315ZD10"/>
<evidence type="ECO:0000313" key="3">
    <source>
        <dbReference type="Proteomes" id="UP000245535"/>
    </source>
</evidence>
<feature type="transmembrane region" description="Helical" evidence="1">
    <location>
        <begin position="69"/>
        <end position="85"/>
    </location>
</feature>
<proteinExistence type="predicted"/>
<name>A0A315ZD10_SEDFL</name>
<feature type="transmembrane region" description="Helical" evidence="1">
    <location>
        <begin position="12"/>
        <end position="35"/>
    </location>
</feature>
<keyword evidence="1" id="KW-1133">Transmembrane helix</keyword>
<dbReference type="PANTHER" id="PTHR37308">
    <property type="entry name" value="INTEGRAL MEMBRANE PROTEIN"/>
    <property type="match status" value="1"/>
</dbReference>
<dbReference type="Proteomes" id="UP000245535">
    <property type="component" value="Unassembled WGS sequence"/>
</dbReference>
<dbReference type="EMBL" id="QGDO01000002">
    <property type="protein sequence ID" value="PWJ42728.1"/>
    <property type="molecule type" value="Genomic_DNA"/>
</dbReference>
<dbReference type="Pfam" id="PF04018">
    <property type="entry name" value="VCA0040-like"/>
    <property type="match status" value="1"/>
</dbReference>
<comment type="caution">
    <text evidence="2">The sequence shown here is derived from an EMBL/GenBank/DDBJ whole genome shotgun (WGS) entry which is preliminary data.</text>
</comment>
<accession>A0A315ZD10</accession>
<gene>
    <name evidence="2" type="ORF">BC781_102273</name>
</gene>
<feature type="transmembrane region" description="Helical" evidence="1">
    <location>
        <begin position="97"/>
        <end position="115"/>
    </location>
</feature>
<sequence length="309" mass="33804">MKEQVLIYLKGIAMGGADVVPGVSGGTIAFITGIYERLLNAINSVNPSTFQLLLKGDLKAFWEKIDGKFLLPLFAGIATAILSLAKLMKYLLEAQPILLWSFFFGLIIVSAIQVGQQVKNWNITTVLALIVGAAFSFYITLISPAQAPEGAIYTFIAGAVAICAMILPGISGAFILLLMGQYKHIMSAISNFQIETIAIFASGCVVGILSFSKVLGFLFKRFHDATVALLTGFMIGSLNKVWPWKEVVETYVDRHGETKPLVEQNISPFDFQMITGVDNQLFMAIGLCFLGGFLIFFMQFAERKLSSRN</sequence>
<reference evidence="2 3" key="1">
    <citation type="submission" date="2018-03" db="EMBL/GenBank/DDBJ databases">
        <title>Genomic Encyclopedia of Archaeal and Bacterial Type Strains, Phase II (KMG-II): from individual species to whole genera.</title>
        <authorList>
            <person name="Goeker M."/>
        </authorList>
    </citation>
    <scope>NUCLEOTIDE SEQUENCE [LARGE SCALE GENOMIC DNA]</scope>
    <source>
        <strain evidence="2 3">DSM 28229</strain>
    </source>
</reference>
<feature type="transmembrane region" description="Helical" evidence="1">
    <location>
        <begin position="281"/>
        <end position="301"/>
    </location>
</feature>
<dbReference type="RefSeq" id="WP_211323714.1">
    <property type="nucleotide sequence ID" value="NZ_QGDO01000002.1"/>
</dbReference>